<reference evidence="3" key="1">
    <citation type="journal article" date="2019" name="Int. J. Syst. Evol. Microbiol.">
        <title>The Global Catalogue of Microorganisms (GCM) 10K type strain sequencing project: providing services to taxonomists for standard genome sequencing and annotation.</title>
        <authorList>
            <consortium name="The Broad Institute Genomics Platform"/>
            <consortium name="The Broad Institute Genome Sequencing Center for Infectious Disease"/>
            <person name="Wu L."/>
            <person name="Ma J."/>
        </authorList>
    </citation>
    <scope>NUCLEOTIDE SEQUENCE [LARGE SCALE GENOMIC DNA]</scope>
    <source>
        <strain evidence="3">KCTC 42964</strain>
    </source>
</reference>
<evidence type="ECO:0000313" key="3">
    <source>
        <dbReference type="Proteomes" id="UP001595528"/>
    </source>
</evidence>
<dbReference type="EMBL" id="JBHRTR010000022">
    <property type="protein sequence ID" value="MFC3227352.1"/>
    <property type="molecule type" value="Genomic_DNA"/>
</dbReference>
<accession>A0ABV7KYH3</accession>
<organism evidence="2 3">
    <name type="scientific">Marinibaculum pumilum</name>
    <dbReference type="NCBI Taxonomy" id="1766165"/>
    <lineage>
        <taxon>Bacteria</taxon>
        <taxon>Pseudomonadati</taxon>
        <taxon>Pseudomonadota</taxon>
        <taxon>Alphaproteobacteria</taxon>
        <taxon>Rhodospirillales</taxon>
        <taxon>Rhodospirillaceae</taxon>
        <taxon>Marinibaculum</taxon>
    </lineage>
</organism>
<feature type="compositionally biased region" description="Basic and acidic residues" evidence="1">
    <location>
        <begin position="1"/>
        <end position="14"/>
    </location>
</feature>
<name>A0ABV7KYH3_9PROT</name>
<protein>
    <submittedName>
        <fullName evidence="2">Uncharacterized protein</fullName>
    </submittedName>
</protein>
<keyword evidence="3" id="KW-1185">Reference proteome</keyword>
<dbReference type="RefSeq" id="WP_379899517.1">
    <property type="nucleotide sequence ID" value="NZ_JBHRTR010000022.1"/>
</dbReference>
<proteinExistence type="predicted"/>
<gene>
    <name evidence="2" type="ORF">ACFOGJ_08935</name>
</gene>
<evidence type="ECO:0000256" key="1">
    <source>
        <dbReference type="SAM" id="MobiDB-lite"/>
    </source>
</evidence>
<evidence type="ECO:0000313" key="2">
    <source>
        <dbReference type="EMBL" id="MFC3227352.1"/>
    </source>
</evidence>
<feature type="region of interest" description="Disordered" evidence="1">
    <location>
        <begin position="1"/>
        <end position="42"/>
    </location>
</feature>
<sequence>MTDQPKQPKADAKPAPKVHFLKANDLTMQPPKLGTPGQKQPK</sequence>
<comment type="caution">
    <text evidence="2">The sequence shown here is derived from an EMBL/GenBank/DDBJ whole genome shotgun (WGS) entry which is preliminary data.</text>
</comment>
<dbReference type="Proteomes" id="UP001595528">
    <property type="component" value="Unassembled WGS sequence"/>
</dbReference>